<dbReference type="SUPFAM" id="SSF54189">
    <property type="entry name" value="Ribosomal proteins S24e, L23 and L15e"/>
    <property type="match status" value="1"/>
</dbReference>
<dbReference type="EMBL" id="KE161264">
    <property type="protein sequence ID" value="EPQ02828.1"/>
    <property type="molecule type" value="Genomic_DNA"/>
</dbReference>
<accession>S7NYS5</accession>
<evidence type="ECO:0000256" key="5">
    <source>
        <dbReference type="ARBA" id="ARBA00023274"/>
    </source>
</evidence>
<reference evidence="7 8" key="1">
    <citation type="journal article" date="2013" name="Nat. Commun.">
        <title>Genome analysis reveals insights into physiology and longevity of the Brandt's bat Myotis brandtii.</title>
        <authorList>
            <person name="Seim I."/>
            <person name="Fang X."/>
            <person name="Xiong Z."/>
            <person name="Lobanov A.V."/>
            <person name="Huang Z."/>
            <person name="Ma S."/>
            <person name="Feng Y."/>
            <person name="Turanov A.A."/>
            <person name="Zhu Y."/>
            <person name="Lenz T.L."/>
            <person name="Gerashchenko M.V."/>
            <person name="Fan D."/>
            <person name="Hee Yim S."/>
            <person name="Yao X."/>
            <person name="Jordan D."/>
            <person name="Xiong Y."/>
            <person name="Ma Y."/>
            <person name="Lyapunov A.N."/>
            <person name="Chen G."/>
            <person name="Kulakova O.I."/>
            <person name="Sun Y."/>
            <person name="Lee S.G."/>
            <person name="Bronson R.T."/>
            <person name="Moskalev A.A."/>
            <person name="Sunyaev S.R."/>
            <person name="Zhang G."/>
            <person name="Krogh A."/>
            <person name="Wang J."/>
            <person name="Gladyshev V.N."/>
        </authorList>
    </citation>
    <scope>NUCLEOTIDE SEQUENCE [LARGE SCALE GENOMIC DNA]</scope>
</reference>
<dbReference type="PROSITE" id="PS00050">
    <property type="entry name" value="RIBOSOMAL_L23"/>
    <property type="match status" value="1"/>
</dbReference>
<dbReference type="InterPro" id="IPR012678">
    <property type="entry name" value="Ribosomal_uL23/eL15/eS24_sf"/>
</dbReference>
<dbReference type="PANTHER" id="PTHR11620">
    <property type="entry name" value="60S RIBOSOMAL PROTEIN L23A"/>
    <property type="match status" value="1"/>
</dbReference>
<evidence type="ECO:0000256" key="1">
    <source>
        <dbReference type="ARBA" id="ARBA00006700"/>
    </source>
</evidence>
<name>S7NYS5_MYOBR</name>
<gene>
    <name evidence="7" type="ORF">D623_10008553</name>
</gene>
<dbReference type="GO" id="GO:0006412">
    <property type="term" value="P:translation"/>
    <property type="evidence" value="ECO:0007669"/>
    <property type="project" value="InterPro"/>
</dbReference>
<keyword evidence="2" id="KW-0699">rRNA-binding</keyword>
<comment type="similarity">
    <text evidence="1 6">Belongs to the universal ribosomal protein uL23 family.</text>
</comment>
<proteinExistence type="inferred from homology"/>
<dbReference type="GO" id="GO:0019843">
    <property type="term" value="F:rRNA binding"/>
    <property type="evidence" value="ECO:0007669"/>
    <property type="project" value="UniProtKB-KW"/>
</dbReference>
<dbReference type="Proteomes" id="UP000052978">
    <property type="component" value="Unassembled WGS sequence"/>
</dbReference>
<dbReference type="FunFam" id="3.30.70.330:FF:000532">
    <property type="entry name" value="50S ribosomal protein L23"/>
    <property type="match status" value="1"/>
</dbReference>
<evidence type="ECO:0000313" key="8">
    <source>
        <dbReference type="Proteomes" id="UP000052978"/>
    </source>
</evidence>
<keyword evidence="3" id="KW-0694">RNA-binding</keyword>
<dbReference type="NCBIfam" id="NF011118">
    <property type="entry name" value="PRK14548.1"/>
    <property type="match status" value="1"/>
</dbReference>
<dbReference type="Gene3D" id="3.30.70.330">
    <property type="match status" value="1"/>
</dbReference>
<keyword evidence="8" id="KW-1185">Reference proteome</keyword>
<evidence type="ECO:0000256" key="4">
    <source>
        <dbReference type="ARBA" id="ARBA00022980"/>
    </source>
</evidence>
<evidence type="ECO:0000256" key="6">
    <source>
        <dbReference type="RuleBase" id="RU003934"/>
    </source>
</evidence>
<evidence type="ECO:0000256" key="2">
    <source>
        <dbReference type="ARBA" id="ARBA00022730"/>
    </source>
</evidence>
<dbReference type="Pfam" id="PF00276">
    <property type="entry name" value="Ribosomal_L23"/>
    <property type="match status" value="1"/>
</dbReference>
<dbReference type="InterPro" id="IPR012677">
    <property type="entry name" value="Nucleotide-bd_a/b_plait_sf"/>
</dbReference>
<dbReference type="InterPro" id="IPR013025">
    <property type="entry name" value="Ribosomal_uL23-like"/>
</dbReference>
<keyword evidence="5 6" id="KW-0687">Ribonucleoprotein</keyword>
<keyword evidence="4 6" id="KW-0689">Ribosomal protein</keyword>
<dbReference type="AlphaFoldDB" id="S7NYS5"/>
<dbReference type="InterPro" id="IPR001014">
    <property type="entry name" value="Ribosomal_uL23_CS"/>
</dbReference>
<evidence type="ECO:0000313" key="7">
    <source>
        <dbReference type="EMBL" id="EPQ02828.1"/>
    </source>
</evidence>
<dbReference type="GO" id="GO:0003735">
    <property type="term" value="F:structural constituent of ribosome"/>
    <property type="evidence" value="ECO:0007669"/>
    <property type="project" value="InterPro"/>
</dbReference>
<organism evidence="7 8">
    <name type="scientific">Myotis brandtii</name>
    <name type="common">Brandt's bat</name>
    <dbReference type="NCBI Taxonomy" id="109478"/>
    <lineage>
        <taxon>Eukaryota</taxon>
        <taxon>Metazoa</taxon>
        <taxon>Chordata</taxon>
        <taxon>Craniata</taxon>
        <taxon>Vertebrata</taxon>
        <taxon>Euteleostomi</taxon>
        <taxon>Mammalia</taxon>
        <taxon>Eutheria</taxon>
        <taxon>Laurasiatheria</taxon>
        <taxon>Chiroptera</taxon>
        <taxon>Yangochiroptera</taxon>
        <taxon>Vespertilionidae</taxon>
        <taxon>Myotis</taxon>
    </lineage>
</organism>
<dbReference type="GO" id="GO:0044391">
    <property type="term" value="C:ribosomal subunit"/>
    <property type="evidence" value="ECO:0007669"/>
    <property type="project" value="UniProtKB-ARBA"/>
</dbReference>
<sequence length="70" mass="7911">MKKIEDNNTLVFIVDVKANTHQIKQAVKKLYDIDVAKVNTLIRPDGKKKAYVRLAPDYDALDVSNKIGII</sequence>
<protein>
    <submittedName>
        <fullName evidence="7">60S ribosomal protein L23a</fullName>
    </submittedName>
</protein>
<evidence type="ECO:0000256" key="3">
    <source>
        <dbReference type="ARBA" id="ARBA00022884"/>
    </source>
</evidence>